<evidence type="ECO:0000256" key="3">
    <source>
        <dbReference type="ARBA" id="ARBA00023082"/>
    </source>
</evidence>
<dbReference type="InterPro" id="IPR007627">
    <property type="entry name" value="RNA_pol_sigma70_r2"/>
</dbReference>
<evidence type="ECO:0000259" key="6">
    <source>
        <dbReference type="Pfam" id="PF04542"/>
    </source>
</evidence>
<dbReference type="PANTHER" id="PTHR43133">
    <property type="entry name" value="RNA POLYMERASE ECF-TYPE SIGMA FACTO"/>
    <property type="match status" value="1"/>
</dbReference>
<comment type="similarity">
    <text evidence="1">Belongs to the sigma-70 factor family. ECF subfamily.</text>
</comment>
<comment type="caution">
    <text evidence="8">The sequence shown here is derived from an EMBL/GenBank/DDBJ whole genome shotgun (WGS) entry which is preliminary data.</text>
</comment>
<organism evidence="8 9">
    <name type="scientific">Nocardioides malaquae</name>
    <dbReference type="NCBI Taxonomy" id="2773426"/>
    <lineage>
        <taxon>Bacteria</taxon>
        <taxon>Bacillati</taxon>
        <taxon>Actinomycetota</taxon>
        <taxon>Actinomycetes</taxon>
        <taxon>Propionibacteriales</taxon>
        <taxon>Nocardioidaceae</taxon>
        <taxon>Nocardioides</taxon>
    </lineage>
</organism>
<dbReference type="Gene3D" id="1.10.1740.10">
    <property type="match status" value="1"/>
</dbReference>
<dbReference type="SUPFAM" id="SSF88659">
    <property type="entry name" value="Sigma3 and sigma4 domains of RNA polymerase sigma factors"/>
    <property type="match status" value="1"/>
</dbReference>
<evidence type="ECO:0000256" key="1">
    <source>
        <dbReference type="ARBA" id="ARBA00010641"/>
    </source>
</evidence>
<protein>
    <submittedName>
        <fullName evidence="8">Sigma-70 family RNA polymerase sigma factor</fullName>
    </submittedName>
</protein>
<feature type="domain" description="RNA polymerase sigma factor 70 region 4 type 2" evidence="7">
    <location>
        <begin position="110"/>
        <end position="160"/>
    </location>
</feature>
<dbReference type="RefSeq" id="WP_193639128.1">
    <property type="nucleotide sequence ID" value="NZ_JADCSA010000016.1"/>
</dbReference>
<dbReference type="InterPro" id="IPR039425">
    <property type="entry name" value="RNA_pol_sigma-70-like"/>
</dbReference>
<dbReference type="PANTHER" id="PTHR43133:SF50">
    <property type="entry name" value="ECF RNA POLYMERASE SIGMA FACTOR SIGM"/>
    <property type="match status" value="1"/>
</dbReference>
<dbReference type="NCBIfam" id="TIGR02937">
    <property type="entry name" value="sigma70-ECF"/>
    <property type="match status" value="1"/>
</dbReference>
<evidence type="ECO:0000313" key="9">
    <source>
        <dbReference type="Proteomes" id="UP000756387"/>
    </source>
</evidence>
<sequence>MGERPGGPDDVVAQLFDGAYRRLVVQLHGVCGDLTEAEEVVQEAFVRAVARGRRFAELENPEAWLRTVAVNQARSRHRRRRRGEVLHLVRERQADRPGDRSGASDAHVTLVAALRQLPAAQREAIALHHLADLPVTEVARTLGVPVGTVKARLSRGRTALAALIGDEAPVDAARATPTVRATRREDA</sequence>
<keyword evidence="5" id="KW-0804">Transcription</keyword>
<dbReference type="InterPro" id="IPR013249">
    <property type="entry name" value="RNA_pol_sigma70_r4_t2"/>
</dbReference>
<accession>A0ABR9RW87</accession>
<evidence type="ECO:0000313" key="8">
    <source>
        <dbReference type="EMBL" id="MBE7325801.1"/>
    </source>
</evidence>
<dbReference type="InterPro" id="IPR013325">
    <property type="entry name" value="RNA_pol_sigma_r2"/>
</dbReference>
<name>A0ABR9RW87_9ACTN</name>
<dbReference type="InterPro" id="IPR036388">
    <property type="entry name" value="WH-like_DNA-bd_sf"/>
</dbReference>
<proteinExistence type="inferred from homology"/>
<dbReference type="Pfam" id="PF04542">
    <property type="entry name" value="Sigma70_r2"/>
    <property type="match status" value="1"/>
</dbReference>
<reference evidence="8 9" key="1">
    <citation type="submission" date="2020-10" db="EMBL/GenBank/DDBJ databases">
        <title>Nocardioides sp. isolated from sludge.</title>
        <authorList>
            <person name="Zhang X."/>
        </authorList>
    </citation>
    <scope>NUCLEOTIDE SEQUENCE [LARGE SCALE GENOMIC DNA]</scope>
    <source>
        <strain evidence="8 9">Y6</strain>
    </source>
</reference>
<dbReference type="Proteomes" id="UP000756387">
    <property type="component" value="Unassembled WGS sequence"/>
</dbReference>
<keyword evidence="2" id="KW-0805">Transcription regulation</keyword>
<evidence type="ECO:0000259" key="7">
    <source>
        <dbReference type="Pfam" id="PF08281"/>
    </source>
</evidence>
<dbReference type="CDD" id="cd06171">
    <property type="entry name" value="Sigma70_r4"/>
    <property type="match status" value="1"/>
</dbReference>
<gene>
    <name evidence="8" type="ORF">IEQ44_14205</name>
</gene>
<keyword evidence="9" id="KW-1185">Reference proteome</keyword>
<evidence type="ECO:0000256" key="4">
    <source>
        <dbReference type="ARBA" id="ARBA00023125"/>
    </source>
</evidence>
<feature type="domain" description="RNA polymerase sigma-70 region 2" evidence="6">
    <location>
        <begin position="20"/>
        <end position="82"/>
    </location>
</feature>
<dbReference type="Pfam" id="PF08281">
    <property type="entry name" value="Sigma70_r4_2"/>
    <property type="match status" value="1"/>
</dbReference>
<evidence type="ECO:0000256" key="2">
    <source>
        <dbReference type="ARBA" id="ARBA00023015"/>
    </source>
</evidence>
<keyword evidence="4" id="KW-0238">DNA-binding</keyword>
<dbReference type="InterPro" id="IPR013324">
    <property type="entry name" value="RNA_pol_sigma_r3/r4-like"/>
</dbReference>
<dbReference type="EMBL" id="JADCSA010000016">
    <property type="protein sequence ID" value="MBE7325801.1"/>
    <property type="molecule type" value="Genomic_DNA"/>
</dbReference>
<keyword evidence="3" id="KW-0731">Sigma factor</keyword>
<dbReference type="Gene3D" id="1.10.10.10">
    <property type="entry name" value="Winged helix-like DNA-binding domain superfamily/Winged helix DNA-binding domain"/>
    <property type="match status" value="1"/>
</dbReference>
<evidence type="ECO:0000256" key="5">
    <source>
        <dbReference type="ARBA" id="ARBA00023163"/>
    </source>
</evidence>
<dbReference type="SUPFAM" id="SSF88946">
    <property type="entry name" value="Sigma2 domain of RNA polymerase sigma factors"/>
    <property type="match status" value="1"/>
</dbReference>
<dbReference type="InterPro" id="IPR014284">
    <property type="entry name" value="RNA_pol_sigma-70_dom"/>
</dbReference>